<feature type="compositionally biased region" description="Polar residues" evidence="1">
    <location>
        <begin position="224"/>
        <end position="249"/>
    </location>
</feature>
<gene>
    <name evidence="2" type="ORF">CY34DRAFT_109581</name>
</gene>
<dbReference type="OrthoDB" id="2684872at2759"/>
<reference evidence="2 3" key="1">
    <citation type="submission" date="2014-04" db="EMBL/GenBank/DDBJ databases">
        <authorList>
            <consortium name="DOE Joint Genome Institute"/>
            <person name="Kuo A."/>
            <person name="Ruytinx J."/>
            <person name="Rineau F."/>
            <person name="Colpaert J."/>
            <person name="Kohler A."/>
            <person name="Nagy L.G."/>
            <person name="Floudas D."/>
            <person name="Copeland A."/>
            <person name="Barry K.W."/>
            <person name="Cichocki N."/>
            <person name="Veneault-Fourrey C."/>
            <person name="LaButti K."/>
            <person name="Lindquist E.A."/>
            <person name="Lipzen A."/>
            <person name="Lundell T."/>
            <person name="Morin E."/>
            <person name="Murat C."/>
            <person name="Sun H."/>
            <person name="Tunlid A."/>
            <person name="Henrissat B."/>
            <person name="Grigoriev I.V."/>
            <person name="Hibbett D.S."/>
            <person name="Martin F."/>
            <person name="Nordberg H.P."/>
            <person name="Cantor M.N."/>
            <person name="Hua S.X."/>
        </authorList>
    </citation>
    <scope>NUCLEOTIDE SEQUENCE [LARGE SCALE GENOMIC DNA]</scope>
    <source>
        <strain evidence="2 3">UH-Slu-Lm8-n1</strain>
    </source>
</reference>
<reference evidence="3" key="2">
    <citation type="submission" date="2015-01" db="EMBL/GenBank/DDBJ databases">
        <title>Evolutionary Origins and Diversification of the Mycorrhizal Mutualists.</title>
        <authorList>
            <consortium name="DOE Joint Genome Institute"/>
            <consortium name="Mycorrhizal Genomics Consortium"/>
            <person name="Kohler A."/>
            <person name="Kuo A."/>
            <person name="Nagy L.G."/>
            <person name="Floudas D."/>
            <person name="Copeland A."/>
            <person name="Barry K.W."/>
            <person name="Cichocki N."/>
            <person name="Veneault-Fourrey C."/>
            <person name="LaButti K."/>
            <person name="Lindquist E.A."/>
            <person name="Lipzen A."/>
            <person name="Lundell T."/>
            <person name="Morin E."/>
            <person name="Murat C."/>
            <person name="Riley R."/>
            <person name="Ohm R."/>
            <person name="Sun H."/>
            <person name="Tunlid A."/>
            <person name="Henrissat B."/>
            <person name="Grigoriev I.V."/>
            <person name="Hibbett D.S."/>
            <person name="Martin F."/>
        </authorList>
    </citation>
    <scope>NUCLEOTIDE SEQUENCE [LARGE SCALE GENOMIC DNA]</scope>
    <source>
        <strain evidence="3">UH-Slu-Lm8-n1</strain>
    </source>
</reference>
<accession>A0A0D0ADS1</accession>
<feature type="region of interest" description="Disordered" evidence="1">
    <location>
        <begin position="1"/>
        <end position="66"/>
    </location>
</feature>
<dbReference type="STRING" id="930992.A0A0D0ADS1"/>
<dbReference type="HOGENOM" id="CLU_1016266_0_0_1"/>
<proteinExistence type="predicted"/>
<evidence type="ECO:0000256" key="1">
    <source>
        <dbReference type="SAM" id="MobiDB-lite"/>
    </source>
</evidence>
<feature type="region of interest" description="Disordered" evidence="1">
    <location>
        <begin position="146"/>
        <end position="179"/>
    </location>
</feature>
<dbReference type="Proteomes" id="UP000054485">
    <property type="component" value="Unassembled WGS sequence"/>
</dbReference>
<feature type="compositionally biased region" description="Basic and acidic residues" evidence="1">
    <location>
        <begin position="7"/>
        <end position="18"/>
    </location>
</feature>
<keyword evidence="3" id="KW-1185">Reference proteome</keyword>
<evidence type="ECO:0000313" key="3">
    <source>
        <dbReference type="Proteomes" id="UP000054485"/>
    </source>
</evidence>
<protein>
    <submittedName>
        <fullName evidence="2">Uncharacterized protein</fullName>
    </submittedName>
</protein>
<feature type="region of interest" description="Disordered" evidence="1">
    <location>
        <begin position="220"/>
        <end position="254"/>
    </location>
</feature>
<dbReference type="AlphaFoldDB" id="A0A0D0ADS1"/>
<dbReference type="EMBL" id="KN835542">
    <property type="protein sequence ID" value="KIK36289.1"/>
    <property type="molecule type" value="Genomic_DNA"/>
</dbReference>
<feature type="compositionally biased region" description="Low complexity" evidence="1">
    <location>
        <begin position="148"/>
        <end position="179"/>
    </location>
</feature>
<evidence type="ECO:0000313" key="2">
    <source>
        <dbReference type="EMBL" id="KIK36289.1"/>
    </source>
</evidence>
<name>A0A0D0ADS1_9AGAM</name>
<dbReference type="InParanoid" id="A0A0D0ADS1"/>
<feature type="compositionally biased region" description="Basic and acidic residues" evidence="1">
    <location>
        <begin position="39"/>
        <end position="66"/>
    </location>
</feature>
<sequence>MSRYANTKKDGSWSKQTKDSASIICETDHNSGTIELEEDFNKAEEEQREKDKADAEKQAKKKPDDEVHLAQIEHDIPSKTFDALSTFQRKDDFITLAGALKILRDGTVDELRARIKQFLADTENRHLADNPHFSALFQTGKTRSKNLATASSTGQASTSGTSQDNGANSNSSNAVASGSASNLNHFFTSPVHPFNSNYPPHLTNQPYFHQFHTNPALHAPYHASMQNNNPSGGPIASSSNLHRQPQTQPGHPYNAYGFPIQFYNYGTHHNQPRT</sequence>
<organism evidence="2 3">
    <name type="scientific">Suillus luteus UH-Slu-Lm8-n1</name>
    <dbReference type="NCBI Taxonomy" id="930992"/>
    <lineage>
        <taxon>Eukaryota</taxon>
        <taxon>Fungi</taxon>
        <taxon>Dikarya</taxon>
        <taxon>Basidiomycota</taxon>
        <taxon>Agaricomycotina</taxon>
        <taxon>Agaricomycetes</taxon>
        <taxon>Agaricomycetidae</taxon>
        <taxon>Boletales</taxon>
        <taxon>Suillineae</taxon>
        <taxon>Suillaceae</taxon>
        <taxon>Suillus</taxon>
    </lineage>
</organism>